<protein>
    <submittedName>
        <fullName evidence="1">Uncharacterized protein</fullName>
    </submittedName>
</protein>
<sequence length="94" mass="9987">MTTFAPLPFVKAGENLALKGGGPSTEARQSDARRLGGKRTMADGFRINAHLASPAARSPPKLIRAPASQFHYGLSKTIHSKYLFLGAHSGITLV</sequence>
<dbReference type="EMBL" id="OW152819">
    <property type="protein sequence ID" value="CAH2074375.1"/>
    <property type="molecule type" value="Genomic_DNA"/>
</dbReference>
<feature type="non-terminal residue" evidence="1">
    <location>
        <position position="94"/>
    </location>
</feature>
<proteinExistence type="predicted"/>
<evidence type="ECO:0000313" key="1">
    <source>
        <dbReference type="EMBL" id="CAH2074375.1"/>
    </source>
</evidence>
<dbReference type="Proteomes" id="UP000837857">
    <property type="component" value="Chromosome 7"/>
</dbReference>
<reference evidence="1" key="1">
    <citation type="submission" date="2022-03" db="EMBL/GenBank/DDBJ databases">
        <authorList>
            <person name="Martin H S."/>
        </authorList>
    </citation>
    <scope>NUCLEOTIDE SEQUENCE</scope>
</reference>
<keyword evidence="2" id="KW-1185">Reference proteome</keyword>
<accession>A0ABN8J2L3</accession>
<evidence type="ECO:0000313" key="2">
    <source>
        <dbReference type="Proteomes" id="UP000837857"/>
    </source>
</evidence>
<gene>
    <name evidence="1" type="ORF">IPOD504_LOCUS16047</name>
</gene>
<organism evidence="1 2">
    <name type="scientific">Iphiclides podalirius</name>
    <name type="common">scarce swallowtail</name>
    <dbReference type="NCBI Taxonomy" id="110791"/>
    <lineage>
        <taxon>Eukaryota</taxon>
        <taxon>Metazoa</taxon>
        <taxon>Ecdysozoa</taxon>
        <taxon>Arthropoda</taxon>
        <taxon>Hexapoda</taxon>
        <taxon>Insecta</taxon>
        <taxon>Pterygota</taxon>
        <taxon>Neoptera</taxon>
        <taxon>Endopterygota</taxon>
        <taxon>Lepidoptera</taxon>
        <taxon>Glossata</taxon>
        <taxon>Ditrysia</taxon>
        <taxon>Papilionoidea</taxon>
        <taxon>Papilionidae</taxon>
        <taxon>Papilioninae</taxon>
        <taxon>Iphiclides</taxon>
    </lineage>
</organism>
<name>A0ABN8J2L3_9NEOP</name>